<dbReference type="KEGG" id="pma:Pro_0312"/>
<feature type="binding site" evidence="5">
    <location>
        <position position="490"/>
    </location>
    <ligand>
        <name>Fe cation</name>
        <dbReference type="ChEBI" id="CHEBI:24875"/>
        <note>catalytic</note>
    </ligand>
</feature>
<keyword evidence="3" id="KW-0560">Oxidoreductase</keyword>
<dbReference type="GO" id="GO:0010436">
    <property type="term" value="F:carotenoid dioxygenase activity"/>
    <property type="evidence" value="ECO:0007669"/>
    <property type="project" value="TreeGrafter"/>
</dbReference>
<dbReference type="GO" id="GO:0046872">
    <property type="term" value="F:metal ion binding"/>
    <property type="evidence" value="ECO:0007669"/>
    <property type="project" value="UniProtKB-KW"/>
</dbReference>
<keyword evidence="7" id="KW-1185">Reference proteome</keyword>
<comment type="similarity">
    <text evidence="1">Belongs to the carotenoid oxygenase family.</text>
</comment>
<dbReference type="Proteomes" id="UP000001420">
    <property type="component" value="Chromosome"/>
</dbReference>
<keyword evidence="2 5" id="KW-0479">Metal-binding</keyword>
<dbReference type="PANTHER" id="PTHR10543">
    <property type="entry name" value="BETA-CAROTENE DIOXYGENASE"/>
    <property type="match status" value="1"/>
</dbReference>
<dbReference type="EnsemblBacteria" id="AAP99358">
    <property type="protein sequence ID" value="AAP99358"/>
    <property type="gene ID" value="Pro_0312"/>
</dbReference>
<dbReference type="AlphaFoldDB" id="Q7VDQ6"/>
<dbReference type="OrthoDB" id="6636843at2"/>
<sequence length="496" mass="55347">MDNSKKTPEIERYSGQFDQTDWSSAYCNVEKECTNIKLKLISGQVPPRLKGSFYRNGPGKLERNGQWVHHPFDGDGMITLMRFNNGEVTFSNRFVKTQAWEEEEKADKFLYRGVFGTKKTGLAISNFGDVRLKNIANTHVVKLGNKLLALWEAAGPHALDPETLETHGLSSLNGALSPKEAFSAHPRFDPGHHKDPRMVTFGVSTGPKSTIRLMEFATKGSNAGNLISDRKDSFNGFAFLHDFAITPNWAIFLQNAMDFNPLPFIIGQKGAAQCLSSKSDGKGKFWLIPRHSGSFSNQPAKIIDAPDGFVFHHLNAWEENQSVIIESIFYKDFPTIGPNEDFRNIDFNQLPAGILKRCRINLLTNETEQETLSTQCCEFAMVNPYFQGLSAKYCWMATAAKNIGNGPLQAIKKLNLINKGSCEWSSSPRGFVSEPLMVPEDSTGNEDDGWILVMTWNGKFQTNELVILNANNLSHQATLEVPIKIPYGLHGSWSDS</sequence>
<evidence type="ECO:0000256" key="1">
    <source>
        <dbReference type="ARBA" id="ARBA00006787"/>
    </source>
</evidence>
<dbReference type="PANTHER" id="PTHR10543:SF89">
    <property type="entry name" value="CAROTENOID 9,10(9',10')-CLEAVAGE DIOXYGENASE 1"/>
    <property type="match status" value="1"/>
</dbReference>
<protein>
    <submittedName>
        <fullName evidence="6">Lignostilbene-alpha, beta-dioxygenase</fullName>
    </submittedName>
</protein>
<evidence type="ECO:0000256" key="3">
    <source>
        <dbReference type="ARBA" id="ARBA00023002"/>
    </source>
</evidence>
<dbReference type="STRING" id="167539.Pro_0312"/>
<dbReference type="eggNOG" id="COG3670">
    <property type="taxonomic scope" value="Bacteria"/>
</dbReference>
<dbReference type="EMBL" id="AE017126">
    <property type="protein sequence ID" value="AAP99358.1"/>
    <property type="molecule type" value="Genomic_DNA"/>
</dbReference>
<name>Q7VDQ6_PROMA</name>
<dbReference type="RefSeq" id="WP_011124467.1">
    <property type="nucleotide sequence ID" value="NC_005042.1"/>
</dbReference>
<dbReference type="InterPro" id="IPR004294">
    <property type="entry name" value="Carotenoid_Oase"/>
</dbReference>
<gene>
    <name evidence="6" type="ordered locus">Pro_0312</name>
</gene>
<evidence type="ECO:0000313" key="6">
    <source>
        <dbReference type="EMBL" id="AAP99358.1"/>
    </source>
</evidence>
<feature type="binding site" evidence="5">
    <location>
        <position position="241"/>
    </location>
    <ligand>
        <name>Fe cation</name>
        <dbReference type="ChEBI" id="CHEBI:24875"/>
        <note>catalytic</note>
    </ligand>
</feature>
<organism evidence="6 7">
    <name type="scientific">Prochlorococcus marinus (strain SARG / CCMP1375 / SS120)</name>
    <dbReference type="NCBI Taxonomy" id="167539"/>
    <lineage>
        <taxon>Bacteria</taxon>
        <taxon>Bacillati</taxon>
        <taxon>Cyanobacteriota</taxon>
        <taxon>Cyanophyceae</taxon>
        <taxon>Synechococcales</taxon>
        <taxon>Prochlorococcaceae</taxon>
        <taxon>Prochlorococcus</taxon>
    </lineage>
</organism>
<reference evidence="6 7" key="1">
    <citation type="journal article" date="2003" name="Proc. Natl. Acad. Sci. U.S.A.">
        <title>Genome sequence of the cyanobacterium Prochlorococcus marinus SS120, a nearly minimal oxyphototrophic genome.</title>
        <authorList>
            <person name="Dufresne A."/>
            <person name="Salanoubat M."/>
            <person name="Partensky F."/>
            <person name="Artiguenave F."/>
            <person name="Axmann I.M."/>
            <person name="Barbe V."/>
            <person name="Duprat S."/>
            <person name="Galperin M.Y."/>
            <person name="Koonin E.V."/>
            <person name="Le Gall F."/>
            <person name="Makarova K.S."/>
            <person name="Ostrowski M."/>
            <person name="Oztas S."/>
            <person name="Robert C."/>
            <person name="Rogozin I.B."/>
            <person name="Scanlan D.J."/>
            <person name="Tandeau de Marsac N."/>
            <person name="Weissenbach J."/>
            <person name="Wincker P."/>
            <person name="Wolf Y.I."/>
            <person name="Hess W.R."/>
        </authorList>
    </citation>
    <scope>NUCLEOTIDE SEQUENCE [LARGE SCALE GENOMIC DNA]</scope>
    <source>
        <strain evidence="7">SARG / CCMP1375 / SS120</strain>
    </source>
</reference>
<evidence type="ECO:0000256" key="5">
    <source>
        <dbReference type="PIRSR" id="PIRSR604294-1"/>
    </source>
</evidence>
<keyword evidence="4 5" id="KW-0408">Iron</keyword>
<dbReference type="HOGENOM" id="CLU_016472_6_3_3"/>
<accession>Q7VDQ6</accession>
<comment type="cofactor">
    <cofactor evidence="5">
        <name>Fe(2+)</name>
        <dbReference type="ChEBI" id="CHEBI:29033"/>
    </cofactor>
    <text evidence="5">Binds 1 Fe(2+) ion per subunit.</text>
</comment>
<dbReference type="PATRIC" id="fig|167539.5.peg.321"/>
<proteinExistence type="inferred from homology"/>
<feature type="binding site" evidence="5">
    <location>
        <position position="185"/>
    </location>
    <ligand>
        <name>Fe cation</name>
        <dbReference type="ChEBI" id="CHEBI:24875"/>
        <note>catalytic</note>
    </ligand>
</feature>
<dbReference type="Pfam" id="PF03055">
    <property type="entry name" value="RPE65"/>
    <property type="match status" value="1"/>
</dbReference>
<evidence type="ECO:0000313" key="7">
    <source>
        <dbReference type="Proteomes" id="UP000001420"/>
    </source>
</evidence>
<evidence type="ECO:0000256" key="2">
    <source>
        <dbReference type="ARBA" id="ARBA00022723"/>
    </source>
</evidence>
<feature type="binding site" evidence="5">
    <location>
        <position position="312"/>
    </location>
    <ligand>
        <name>Fe cation</name>
        <dbReference type="ChEBI" id="CHEBI:24875"/>
        <note>catalytic</note>
    </ligand>
</feature>
<evidence type="ECO:0000256" key="4">
    <source>
        <dbReference type="ARBA" id="ARBA00023004"/>
    </source>
</evidence>
<dbReference type="GO" id="GO:0016121">
    <property type="term" value="P:carotene catabolic process"/>
    <property type="evidence" value="ECO:0007669"/>
    <property type="project" value="TreeGrafter"/>
</dbReference>